<proteinExistence type="predicted"/>
<dbReference type="RefSeq" id="WP_176921199.1">
    <property type="nucleotide sequence ID" value="NZ_FNBE01000003.1"/>
</dbReference>
<protein>
    <submittedName>
        <fullName evidence="1">Uncharacterized protein</fullName>
    </submittedName>
</protein>
<name>A0A1G7IH61_PSEOR</name>
<gene>
    <name evidence="1" type="ORF">SAMN05216377_103305</name>
</gene>
<sequence>MRHGPAPARPFLTDPDHIVRWAWRTQPTAGEHVRALAAARPDLPVVRLRSRAEIRTWLEGPARALAPPAADT</sequence>
<evidence type="ECO:0000313" key="1">
    <source>
        <dbReference type="EMBL" id="SDF12071.1"/>
    </source>
</evidence>
<dbReference type="STRING" id="366584.SAMN05216377_103305"/>
<reference evidence="1 2" key="1">
    <citation type="submission" date="2016-10" db="EMBL/GenBank/DDBJ databases">
        <authorList>
            <person name="de Groot N.N."/>
        </authorList>
    </citation>
    <scope>NUCLEOTIDE SEQUENCE [LARGE SCALE GENOMIC DNA]</scope>
    <source>
        <strain evidence="1 2">CGMCC 4.3143</strain>
    </source>
</reference>
<accession>A0A1G7IH61</accession>
<dbReference type="AlphaFoldDB" id="A0A1G7IH61"/>
<dbReference type="Proteomes" id="UP000198967">
    <property type="component" value="Unassembled WGS sequence"/>
</dbReference>
<organism evidence="1 2">
    <name type="scientific">Pseudonocardia oroxyli</name>
    <dbReference type="NCBI Taxonomy" id="366584"/>
    <lineage>
        <taxon>Bacteria</taxon>
        <taxon>Bacillati</taxon>
        <taxon>Actinomycetota</taxon>
        <taxon>Actinomycetes</taxon>
        <taxon>Pseudonocardiales</taxon>
        <taxon>Pseudonocardiaceae</taxon>
        <taxon>Pseudonocardia</taxon>
    </lineage>
</organism>
<dbReference type="EMBL" id="FNBE01000003">
    <property type="protein sequence ID" value="SDF12071.1"/>
    <property type="molecule type" value="Genomic_DNA"/>
</dbReference>
<evidence type="ECO:0000313" key="2">
    <source>
        <dbReference type="Proteomes" id="UP000198967"/>
    </source>
</evidence>
<keyword evidence="2" id="KW-1185">Reference proteome</keyword>